<evidence type="ECO:0000313" key="2">
    <source>
        <dbReference type="Proteomes" id="UP000224567"/>
    </source>
</evidence>
<dbReference type="AlphaFoldDB" id="A0A2G2W3C5"/>
<organism evidence="1 2">
    <name type="scientific">Capsicum baccatum</name>
    <name type="common">Peruvian pepper</name>
    <dbReference type="NCBI Taxonomy" id="33114"/>
    <lineage>
        <taxon>Eukaryota</taxon>
        <taxon>Viridiplantae</taxon>
        <taxon>Streptophyta</taxon>
        <taxon>Embryophyta</taxon>
        <taxon>Tracheophyta</taxon>
        <taxon>Spermatophyta</taxon>
        <taxon>Magnoliopsida</taxon>
        <taxon>eudicotyledons</taxon>
        <taxon>Gunneridae</taxon>
        <taxon>Pentapetalae</taxon>
        <taxon>asterids</taxon>
        <taxon>lamiids</taxon>
        <taxon>Solanales</taxon>
        <taxon>Solanaceae</taxon>
        <taxon>Solanoideae</taxon>
        <taxon>Capsiceae</taxon>
        <taxon>Capsicum</taxon>
    </lineage>
</organism>
<dbReference type="SUPFAM" id="SSF48371">
    <property type="entry name" value="ARM repeat"/>
    <property type="match status" value="1"/>
</dbReference>
<dbReference type="OrthoDB" id="1720657at2759"/>
<dbReference type="InterPro" id="IPR033031">
    <property type="entry name" value="Scc2/Nipped-B"/>
</dbReference>
<dbReference type="PANTHER" id="PTHR21704">
    <property type="entry name" value="NIPPED-B-LIKE PROTEIN DELANGIN SCC2-RELATED"/>
    <property type="match status" value="1"/>
</dbReference>
<gene>
    <name evidence="1" type="ORF">CQW23_18572</name>
</gene>
<dbReference type="GO" id="GO:0071169">
    <property type="term" value="P:establishment of protein localization to chromatin"/>
    <property type="evidence" value="ECO:0007669"/>
    <property type="project" value="TreeGrafter"/>
</dbReference>
<reference evidence="1 2" key="1">
    <citation type="journal article" date="2017" name="Genome Biol.">
        <title>New reference genome sequences of hot pepper reveal the massive evolution of plant disease-resistance genes by retroduplication.</title>
        <authorList>
            <person name="Kim S."/>
            <person name="Park J."/>
            <person name="Yeom S.I."/>
            <person name="Kim Y.M."/>
            <person name="Seo E."/>
            <person name="Kim K.T."/>
            <person name="Kim M.S."/>
            <person name="Lee J.M."/>
            <person name="Cheong K."/>
            <person name="Shin H.S."/>
            <person name="Kim S.B."/>
            <person name="Han K."/>
            <person name="Lee J."/>
            <person name="Park M."/>
            <person name="Lee H.A."/>
            <person name="Lee H.Y."/>
            <person name="Lee Y."/>
            <person name="Oh S."/>
            <person name="Lee J.H."/>
            <person name="Choi E."/>
            <person name="Choi E."/>
            <person name="Lee S.E."/>
            <person name="Jeon J."/>
            <person name="Kim H."/>
            <person name="Choi G."/>
            <person name="Song H."/>
            <person name="Lee J."/>
            <person name="Lee S.C."/>
            <person name="Kwon J.K."/>
            <person name="Lee H.Y."/>
            <person name="Koo N."/>
            <person name="Hong Y."/>
            <person name="Kim R.W."/>
            <person name="Kang W.H."/>
            <person name="Huh J.H."/>
            <person name="Kang B.C."/>
            <person name="Yang T.J."/>
            <person name="Lee Y.H."/>
            <person name="Bennetzen J.L."/>
            <person name="Choi D."/>
        </authorList>
    </citation>
    <scope>NUCLEOTIDE SEQUENCE [LARGE SCALE GENOMIC DNA]</scope>
    <source>
        <strain evidence="2">cv. PBC81</strain>
    </source>
</reference>
<sequence>MIFVIDSVLPLLRKLPQSVADELEQDLKQMIVRHSFLTVVHACIKCLCSVSKVAGKGSAIIEHLIQLFFKRLDALGFSNKQNFQQVGRSLFCLGLLIRYSSCLLYASVSSNNLHVASSLNLFKKYLQAEDFVIKVRSLQALGYVFIARPECMLEKDVGRILEATLSSNTDTRLKMQSLQNMYEYLLDAESQMGTDNASENEVANTAVGGHSVPVAAGAGDTNICGGIIQLYWAKILERCLDVNEQVRQSALKYDICSFYLENRIYSNHNLFYPSLEIVTRSGGARIFTEGVQK</sequence>
<dbReference type="GO" id="GO:0003682">
    <property type="term" value="F:chromatin binding"/>
    <property type="evidence" value="ECO:0007669"/>
    <property type="project" value="TreeGrafter"/>
</dbReference>
<dbReference type="EMBL" id="MLFT02000008">
    <property type="protein sequence ID" value="PHT39718.1"/>
    <property type="molecule type" value="Genomic_DNA"/>
</dbReference>
<dbReference type="InterPro" id="IPR016024">
    <property type="entry name" value="ARM-type_fold"/>
</dbReference>
<reference evidence="2" key="2">
    <citation type="journal article" date="2017" name="J. Anim. Genet.">
        <title>Multiple reference genome sequences of hot pepper reveal the massive evolution of plant disease resistance genes by retroduplication.</title>
        <authorList>
            <person name="Kim S."/>
            <person name="Park J."/>
            <person name="Yeom S.-I."/>
            <person name="Kim Y.-M."/>
            <person name="Seo E."/>
            <person name="Kim K.-T."/>
            <person name="Kim M.-S."/>
            <person name="Lee J.M."/>
            <person name="Cheong K."/>
            <person name="Shin H.-S."/>
            <person name="Kim S.-B."/>
            <person name="Han K."/>
            <person name="Lee J."/>
            <person name="Park M."/>
            <person name="Lee H.-A."/>
            <person name="Lee H.-Y."/>
            <person name="Lee Y."/>
            <person name="Oh S."/>
            <person name="Lee J.H."/>
            <person name="Choi E."/>
            <person name="Choi E."/>
            <person name="Lee S.E."/>
            <person name="Jeon J."/>
            <person name="Kim H."/>
            <person name="Choi G."/>
            <person name="Song H."/>
            <person name="Lee J."/>
            <person name="Lee S.-C."/>
            <person name="Kwon J.-K."/>
            <person name="Lee H.-Y."/>
            <person name="Koo N."/>
            <person name="Hong Y."/>
            <person name="Kim R.W."/>
            <person name="Kang W.-H."/>
            <person name="Huh J.H."/>
            <person name="Kang B.-C."/>
            <person name="Yang T.-J."/>
            <person name="Lee Y.-H."/>
            <person name="Bennetzen J.L."/>
            <person name="Choi D."/>
        </authorList>
    </citation>
    <scope>NUCLEOTIDE SEQUENCE [LARGE SCALE GENOMIC DNA]</scope>
    <source>
        <strain evidence="2">cv. PBC81</strain>
    </source>
</reference>
<dbReference type="GO" id="GO:0034087">
    <property type="term" value="P:establishment of mitotic sister chromatid cohesion"/>
    <property type="evidence" value="ECO:0007669"/>
    <property type="project" value="TreeGrafter"/>
</dbReference>
<dbReference type="Proteomes" id="UP000224567">
    <property type="component" value="Unassembled WGS sequence"/>
</dbReference>
<dbReference type="GO" id="GO:0140588">
    <property type="term" value="P:chromatin looping"/>
    <property type="evidence" value="ECO:0007669"/>
    <property type="project" value="InterPro"/>
</dbReference>
<accession>A0A2G2W3C5</accession>
<dbReference type="GO" id="GO:0090694">
    <property type="term" value="C:Scc2-Scc4 cohesin loading complex"/>
    <property type="evidence" value="ECO:0007669"/>
    <property type="project" value="TreeGrafter"/>
</dbReference>
<protein>
    <recommendedName>
        <fullName evidence="3">Sister chromatid cohesion protein</fullName>
    </recommendedName>
</protein>
<name>A0A2G2W3C5_CAPBA</name>
<keyword evidence="2" id="KW-1185">Reference proteome</keyword>
<evidence type="ECO:0008006" key="3">
    <source>
        <dbReference type="Google" id="ProtNLM"/>
    </source>
</evidence>
<evidence type="ECO:0000313" key="1">
    <source>
        <dbReference type="EMBL" id="PHT39718.1"/>
    </source>
</evidence>
<dbReference type="GO" id="GO:0061775">
    <property type="term" value="F:cohesin loader activity"/>
    <property type="evidence" value="ECO:0007669"/>
    <property type="project" value="InterPro"/>
</dbReference>
<dbReference type="STRING" id="33114.A0A2G2W3C5"/>
<comment type="caution">
    <text evidence="1">The sequence shown here is derived from an EMBL/GenBank/DDBJ whole genome shotgun (WGS) entry which is preliminary data.</text>
</comment>
<dbReference type="PANTHER" id="PTHR21704:SF18">
    <property type="entry name" value="NIPPED-B-LIKE PROTEIN"/>
    <property type="match status" value="1"/>
</dbReference>
<dbReference type="GO" id="GO:1990414">
    <property type="term" value="P:replication-born double-strand break repair via sister chromatid exchange"/>
    <property type="evidence" value="ECO:0007669"/>
    <property type="project" value="TreeGrafter"/>
</dbReference>
<proteinExistence type="predicted"/>
<dbReference type="GO" id="GO:0010468">
    <property type="term" value="P:regulation of gene expression"/>
    <property type="evidence" value="ECO:0007669"/>
    <property type="project" value="InterPro"/>
</dbReference>